<keyword evidence="1" id="KW-1133">Transmembrane helix</keyword>
<proteinExistence type="predicted"/>
<feature type="transmembrane region" description="Helical" evidence="1">
    <location>
        <begin position="229"/>
        <end position="247"/>
    </location>
</feature>
<name>A0A1M6KPG9_9FIRM</name>
<keyword evidence="1" id="KW-0472">Membrane</keyword>
<keyword evidence="1" id="KW-0812">Transmembrane</keyword>
<sequence>MKPIKFVFREYIGFLKENYLKLILVSVLMFLVVFIFTEYIFSYIIGSAEVSLADYYLISSYPYITTICIIPISMFMMLFQNKTCLSSNEIIRLKSKSRVWTLHALSAMNVSLTSAVIYFFIVYIWGSLSTQKNVDFESSHSIFAYFNDGNTIENPSIIYICFVAFLFVFLTLLFANLFVALTNWLINNRILSNLFCYMVIFISSFKSNLLFTSSMSIVYDRWYPYENFSFYYCIVWILIFFIAGYVFSGRKEFFYEK</sequence>
<keyword evidence="3" id="KW-1185">Reference proteome</keyword>
<accession>A0A1M6KPG9</accession>
<dbReference type="STRING" id="1122934.SAMN02745691_02239"/>
<dbReference type="EMBL" id="FQYT01000028">
    <property type="protein sequence ID" value="SHJ60786.1"/>
    <property type="molecule type" value="Genomic_DNA"/>
</dbReference>
<feature type="transmembrane region" description="Helical" evidence="1">
    <location>
        <begin position="100"/>
        <end position="125"/>
    </location>
</feature>
<evidence type="ECO:0000313" key="3">
    <source>
        <dbReference type="Proteomes" id="UP000184342"/>
    </source>
</evidence>
<reference evidence="2 3" key="1">
    <citation type="submission" date="2016-11" db="EMBL/GenBank/DDBJ databases">
        <authorList>
            <person name="Jaros S."/>
            <person name="Januszkiewicz K."/>
            <person name="Wedrychowicz H."/>
        </authorList>
    </citation>
    <scope>NUCLEOTIDE SEQUENCE [LARGE SCALE GENOMIC DNA]</scope>
    <source>
        <strain evidence="2 3">DSM 15970</strain>
    </source>
</reference>
<dbReference type="Proteomes" id="UP000184342">
    <property type="component" value="Unassembled WGS sequence"/>
</dbReference>
<feature type="transmembrane region" description="Helical" evidence="1">
    <location>
        <begin position="194"/>
        <end position="217"/>
    </location>
</feature>
<evidence type="ECO:0008006" key="4">
    <source>
        <dbReference type="Google" id="ProtNLM"/>
    </source>
</evidence>
<organism evidence="2 3">
    <name type="scientific">Parasporobacterium paucivorans DSM 15970</name>
    <dbReference type="NCBI Taxonomy" id="1122934"/>
    <lineage>
        <taxon>Bacteria</taxon>
        <taxon>Bacillati</taxon>
        <taxon>Bacillota</taxon>
        <taxon>Clostridia</taxon>
        <taxon>Lachnospirales</taxon>
        <taxon>Lachnospiraceae</taxon>
        <taxon>Parasporobacterium</taxon>
    </lineage>
</organism>
<feature type="transmembrane region" description="Helical" evidence="1">
    <location>
        <begin position="61"/>
        <end position="79"/>
    </location>
</feature>
<feature type="transmembrane region" description="Helical" evidence="1">
    <location>
        <begin position="157"/>
        <end position="182"/>
    </location>
</feature>
<gene>
    <name evidence="2" type="ORF">SAMN02745691_02239</name>
</gene>
<dbReference type="AlphaFoldDB" id="A0A1M6KPG9"/>
<evidence type="ECO:0000256" key="1">
    <source>
        <dbReference type="SAM" id="Phobius"/>
    </source>
</evidence>
<protein>
    <recommendedName>
        <fullName evidence="4">ABC-2 family transporter protein</fullName>
    </recommendedName>
</protein>
<evidence type="ECO:0000313" key="2">
    <source>
        <dbReference type="EMBL" id="SHJ60786.1"/>
    </source>
</evidence>
<feature type="transmembrane region" description="Helical" evidence="1">
    <location>
        <begin position="20"/>
        <end position="41"/>
    </location>
</feature>